<evidence type="ECO:0000259" key="7">
    <source>
        <dbReference type="Pfam" id="PF25917"/>
    </source>
</evidence>
<feature type="transmembrane region" description="Helical" evidence="6">
    <location>
        <begin position="24"/>
        <end position="43"/>
    </location>
</feature>
<accession>A0A855X9H0</accession>
<comment type="subcellular location">
    <subcellularLocation>
        <location evidence="1">Membrane</location>
        <topology evidence="1">Single-pass membrane protein</topology>
    </subcellularLocation>
</comment>
<evidence type="ECO:0008006" key="11">
    <source>
        <dbReference type="Google" id="ProtNLM"/>
    </source>
</evidence>
<keyword evidence="5 6" id="KW-0472">Membrane</keyword>
<sequence length="320" mass="34937">MTDEIRNSDTDEGTETKLHRKKRVLIPVAVMLAVVILVVFYWFKYLRGYVSTDDAIIDSDAITVSSKILGRIIALNVDEGDSVKVGAVLVKIDDSDLKAQEAQARANLEYVQQNVPVANIAADRAKDDFERAAMQFGDHVITREQFDHARKALELARAQQAVALSQVKASQAQLAVIETELANTTVTAPSDGVVAKKWVVPGDIVQPGQPIFTMYDLNDVWVTANFEETKLMDIHPGDAVEITVDAFPDRTLTGKVGLIGAAAASQFSLIPPNNASGNFTKVTQRVPVKILIEPEHDDPGGPLTLRPGMSVEVRIRVAER</sequence>
<dbReference type="Pfam" id="PF25963">
    <property type="entry name" value="Beta-barrel_AAEA"/>
    <property type="match status" value="1"/>
</dbReference>
<dbReference type="PANTHER" id="PTHR30386">
    <property type="entry name" value="MEMBRANE FUSION SUBUNIT OF EMRAB-TOLC MULTIDRUG EFFLUX PUMP"/>
    <property type="match status" value="1"/>
</dbReference>
<keyword evidence="3 6" id="KW-0812">Transmembrane</keyword>
<organism evidence="9 10">
    <name type="scientific">candidate division GN15 bacterium</name>
    <dbReference type="NCBI Taxonomy" id="2072418"/>
    <lineage>
        <taxon>Bacteria</taxon>
        <taxon>candidate division GN15</taxon>
    </lineage>
</organism>
<evidence type="ECO:0000256" key="6">
    <source>
        <dbReference type="SAM" id="Phobius"/>
    </source>
</evidence>
<dbReference type="GO" id="GO:0016020">
    <property type="term" value="C:membrane"/>
    <property type="evidence" value="ECO:0007669"/>
    <property type="project" value="UniProtKB-SubCell"/>
</dbReference>
<feature type="domain" description="p-hydroxybenzoic acid efflux pump subunit AaeA-like beta-barrel" evidence="8">
    <location>
        <begin position="221"/>
        <end position="297"/>
    </location>
</feature>
<evidence type="ECO:0000259" key="8">
    <source>
        <dbReference type="Pfam" id="PF25963"/>
    </source>
</evidence>
<dbReference type="Proteomes" id="UP000250918">
    <property type="component" value="Unassembled WGS sequence"/>
</dbReference>
<name>A0A855X9H0_9BACT</name>
<evidence type="ECO:0000256" key="3">
    <source>
        <dbReference type="ARBA" id="ARBA00022692"/>
    </source>
</evidence>
<dbReference type="AlphaFoldDB" id="A0A855X9H0"/>
<comment type="caution">
    <text evidence="9">The sequence shown here is derived from an EMBL/GenBank/DDBJ whole genome shotgun (WGS) entry which is preliminary data.</text>
</comment>
<dbReference type="GO" id="GO:0022857">
    <property type="term" value="F:transmembrane transporter activity"/>
    <property type="evidence" value="ECO:0007669"/>
    <property type="project" value="InterPro"/>
</dbReference>
<feature type="domain" description="Multidrug resistance protein MdtA-like barrel-sandwich hybrid" evidence="7">
    <location>
        <begin position="62"/>
        <end position="211"/>
    </location>
</feature>
<dbReference type="Gene3D" id="2.40.50.100">
    <property type="match status" value="1"/>
</dbReference>
<dbReference type="InterPro" id="IPR050739">
    <property type="entry name" value="MFP"/>
</dbReference>
<dbReference type="Pfam" id="PF25917">
    <property type="entry name" value="BSH_RND"/>
    <property type="match status" value="1"/>
</dbReference>
<gene>
    <name evidence="9" type="ORF">C3F09_04665</name>
</gene>
<dbReference type="Gene3D" id="2.40.30.170">
    <property type="match status" value="1"/>
</dbReference>
<protein>
    <recommendedName>
        <fullName evidence="11">HlyD family secretion protein</fullName>
    </recommendedName>
</protein>
<dbReference type="InterPro" id="IPR058625">
    <property type="entry name" value="MdtA-like_BSH"/>
</dbReference>
<evidence type="ECO:0000256" key="4">
    <source>
        <dbReference type="ARBA" id="ARBA00022989"/>
    </source>
</evidence>
<dbReference type="InterPro" id="IPR006143">
    <property type="entry name" value="RND_pump_MFP"/>
</dbReference>
<evidence type="ECO:0000313" key="10">
    <source>
        <dbReference type="Proteomes" id="UP000250918"/>
    </source>
</evidence>
<dbReference type="InterPro" id="IPR058634">
    <property type="entry name" value="AaeA-lik-b-barrel"/>
</dbReference>
<reference evidence="9 10" key="1">
    <citation type="journal article" date="2018" name="ISME J.">
        <title>A methanotrophic archaeon couples anaerobic oxidation of methane to Fe(III) reduction.</title>
        <authorList>
            <person name="Cai C."/>
            <person name="Leu A.O."/>
            <person name="Xie G.J."/>
            <person name="Guo J."/>
            <person name="Feng Y."/>
            <person name="Zhao J.X."/>
            <person name="Tyson G.W."/>
            <person name="Yuan Z."/>
            <person name="Hu S."/>
        </authorList>
    </citation>
    <scope>NUCLEOTIDE SEQUENCE [LARGE SCALE GENOMIC DNA]</scope>
    <source>
        <strain evidence="9">FeB_12</strain>
    </source>
</reference>
<comment type="similarity">
    <text evidence="2">Belongs to the membrane fusion protein (MFP) (TC 8.A.1) family.</text>
</comment>
<dbReference type="EMBL" id="PQAP01000046">
    <property type="protein sequence ID" value="PWB73862.1"/>
    <property type="molecule type" value="Genomic_DNA"/>
</dbReference>
<evidence type="ECO:0000256" key="5">
    <source>
        <dbReference type="ARBA" id="ARBA00023136"/>
    </source>
</evidence>
<proteinExistence type="inferred from homology"/>
<evidence type="ECO:0000256" key="2">
    <source>
        <dbReference type="ARBA" id="ARBA00009477"/>
    </source>
</evidence>
<keyword evidence="4 6" id="KW-1133">Transmembrane helix</keyword>
<dbReference type="SUPFAM" id="SSF111369">
    <property type="entry name" value="HlyD-like secretion proteins"/>
    <property type="match status" value="1"/>
</dbReference>
<evidence type="ECO:0000256" key="1">
    <source>
        <dbReference type="ARBA" id="ARBA00004167"/>
    </source>
</evidence>
<evidence type="ECO:0000313" key="9">
    <source>
        <dbReference type="EMBL" id="PWB73862.1"/>
    </source>
</evidence>
<dbReference type="NCBIfam" id="TIGR01730">
    <property type="entry name" value="RND_mfp"/>
    <property type="match status" value="1"/>
</dbReference>
<dbReference type="PANTHER" id="PTHR30386:SF26">
    <property type="entry name" value="TRANSPORT PROTEIN COMB"/>
    <property type="match status" value="1"/>
</dbReference>